<evidence type="ECO:0000313" key="2">
    <source>
        <dbReference type="EMBL" id="KAJ8977499.1"/>
    </source>
</evidence>
<evidence type="ECO:0000313" key="3">
    <source>
        <dbReference type="Proteomes" id="UP001162164"/>
    </source>
</evidence>
<feature type="compositionally biased region" description="Basic residues" evidence="1">
    <location>
        <begin position="59"/>
        <end position="68"/>
    </location>
</feature>
<accession>A0ABQ9JIQ7</accession>
<gene>
    <name evidence="2" type="ORF">NQ317_017117</name>
</gene>
<sequence length="68" mass="8277">MQMENRKFEDIMDQLNEYKKRYGNLKSELDKERIRSEKLKMTAELKINDLENENEKQKSKNPRSSRKA</sequence>
<dbReference type="Proteomes" id="UP001162164">
    <property type="component" value="Unassembled WGS sequence"/>
</dbReference>
<proteinExistence type="predicted"/>
<keyword evidence="3" id="KW-1185">Reference proteome</keyword>
<dbReference type="EMBL" id="JAPWTJ010000538">
    <property type="protein sequence ID" value="KAJ8977499.1"/>
    <property type="molecule type" value="Genomic_DNA"/>
</dbReference>
<feature type="region of interest" description="Disordered" evidence="1">
    <location>
        <begin position="47"/>
        <end position="68"/>
    </location>
</feature>
<organism evidence="2 3">
    <name type="scientific">Molorchus minor</name>
    <dbReference type="NCBI Taxonomy" id="1323400"/>
    <lineage>
        <taxon>Eukaryota</taxon>
        <taxon>Metazoa</taxon>
        <taxon>Ecdysozoa</taxon>
        <taxon>Arthropoda</taxon>
        <taxon>Hexapoda</taxon>
        <taxon>Insecta</taxon>
        <taxon>Pterygota</taxon>
        <taxon>Neoptera</taxon>
        <taxon>Endopterygota</taxon>
        <taxon>Coleoptera</taxon>
        <taxon>Polyphaga</taxon>
        <taxon>Cucujiformia</taxon>
        <taxon>Chrysomeloidea</taxon>
        <taxon>Cerambycidae</taxon>
        <taxon>Lamiinae</taxon>
        <taxon>Monochamini</taxon>
        <taxon>Molorchus</taxon>
    </lineage>
</organism>
<feature type="compositionally biased region" description="Basic and acidic residues" evidence="1">
    <location>
        <begin position="47"/>
        <end position="58"/>
    </location>
</feature>
<name>A0ABQ9JIQ7_9CUCU</name>
<evidence type="ECO:0000256" key="1">
    <source>
        <dbReference type="SAM" id="MobiDB-lite"/>
    </source>
</evidence>
<comment type="caution">
    <text evidence="2">The sequence shown here is derived from an EMBL/GenBank/DDBJ whole genome shotgun (WGS) entry which is preliminary data.</text>
</comment>
<protein>
    <submittedName>
        <fullName evidence="2">Uncharacterized protein</fullName>
    </submittedName>
</protein>
<reference evidence="2" key="1">
    <citation type="journal article" date="2023" name="Insect Mol. Biol.">
        <title>Genome sequencing provides insights into the evolution of gene families encoding plant cell wall-degrading enzymes in longhorned beetles.</title>
        <authorList>
            <person name="Shin N.R."/>
            <person name="Okamura Y."/>
            <person name="Kirsch R."/>
            <person name="Pauchet Y."/>
        </authorList>
    </citation>
    <scope>NUCLEOTIDE SEQUENCE</scope>
    <source>
        <strain evidence="2">MMC_N1</strain>
    </source>
</reference>